<evidence type="ECO:0000313" key="1">
    <source>
        <dbReference type="EMBL" id="TWW74102.1"/>
    </source>
</evidence>
<dbReference type="Proteomes" id="UP000324091">
    <property type="component" value="Chromosome 14"/>
</dbReference>
<sequence>MEMVESLISSISSVPVTVQVEPVEKMKADSREAFSAQYQSLKEENEALSQIQKECAAKRFVGPVISTGSICSSTQRRGADGIVGVLISPPALWGADAGTEEPTLETLTLA</sequence>
<dbReference type="AlphaFoldDB" id="A0A5C6P2S9"/>
<reference evidence="1 2" key="1">
    <citation type="submission" date="2019-04" db="EMBL/GenBank/DDBJ databases">
        <title>Chromosome genome assembly for Takifugu flavidus.</title>
        <authorList>
            <person name="Xiao S."/>
        </authorList>
    </citation>
    <scope>NUCLEOTIDE SEQUENCE [LARGE SCALE GENOMIC DNA]</scope>
    <source>
        <strain evidence="1">HTHZ2018</strain>
        <tissue evidence="1">Muscle</tissue>
    </source>
</reference>
<comment type="caution">
    <text evidence="1">The sequence shown here is derived from an EMBL/GenBank/DDBJ whole genome shotgun (WGS) entry which is preliminary data.</text>
</comment>
<organism evidence="1 2">
    <name type="scientific">Takifugu flavidus</name>
    <name type="common">sansaifugu</name>
    <dbReference type="NCBI Taxonomy" id="433684"/>
    <lineage>
        <taxon>Eukaryota</taxon>
        <taxon>Metazoa</taxon>
        <taxon>Chordata</taxon>
        <taxon>Craniata</taxon>
        <taxon>Vertebrata</taxon>
        <taxon>Euteleostomi</taxon>
        <taxon>Actinopterygii</taxon>
        <taxon>Neopterygii</taxon>
        <taxon>Teleostei</taxon>
        <taxon>Neoteleostei</taxon>
        <taxon>Acanthomorphata</taxon>
        <taxon>Eupercaria</taxon>
        <taxon>Tetraodontiformes</taxon>
        <taxon>Tetradontoidea</taxon>
        <taxon>Tetraodontidae</taxon>
        <taxon>Takifugu</taxon>
    </lineage>
</organism>
<keyword evidence="2" id="KW-1185">Reference proteome</keyword>
<name>A0A5C6P2S9_9TELE</name>
<proteinExistence type="predicted"/>
<evidence type="ECO:0000313" key="2">
    <source>
        <dbReference type="Proteomes" id="UP000324091"/>
    </source>
</evidence>
<dbReference type="EMBL" id="RHFK02000006">
    <property type="protein sequence ID" value="TWW74102.1"/>
    <property type="molecule type" value="Genomic_DNA"/>
</dbReference>
<gene>
    <name evidence="1" type="ORF">D4764_14G0001030</name>
</gene>
<protein>
    <submittedName>
        <fullName evidence="1">Uncharacterized protein</fullName>
    </submittedName>
</protein>
<accession>A0A5C6P2S9</accession>